<feature type="domain" description="GH18" evidence="9">
    <location>
        <begin position="1"/>
        <end position="306"/>
    </location>
</feature>
<dbReference type="FunFam" id="3.10.50.10:FF:000001">
    <property type="entry name" value="Chitinase 3-like 1"/>
    <property type="match status" value="1"/>
</dbReference>
<dbReference type="PROSITE" id="PS01095">
    <property type="entry name" value="GH18_1"/>
    <property type="match status" value="1"/>
</dbReference>
<evidence type="ECO:0000256" key="4">
    <source>
        <dbReference type="ARBA" id="ARBA00023157"/>
    </source>
</evidence>
<dbReference type="GO" id="GO:0004568">
    <property type="term" value="F:chitinase activity"/>
    <property type="evidence" value="ECO:0007669"/>
    <property type="project" value="TreeGrafter"/>
</dbReference>
<keyword evidence="5 6" id="KW-0326">Glycosidase</keyword>
<dbReference type="InParanoid" id="A0A7E5WE45"/>
<feature type="compositionally biased region" description="Acidic residues" evidence="7">
    <location>
        <begin position="1045"/>
        <end position="1064"/>
    </location>
</feature>
<dbReference type="InterPro" id="IPR029070">
    <property type="entry name" value="Chitinase_insertion_sf"/>
</dbReference>
<sequence>MVGSRERRKEFVRNAIKFLRQNRFDGLDLDWEYPAFRDGGKPKDRENYAKLVKELREEFDREAEKTGKPRLLLTMAVPAGIEYIQKGFDVKTLNKYLDWMNLLSYDYHSAFEPAVNHHAPLYPLEEPNEYSVDNELNIDYTIKFYLENGADADKLVLGIPTYGRSYTLFNPDAVEIGSPADGPGEQGDATREKGYLAYYEICEALKPKTKKRQASDEDSEEYSDEEEETWTVMHPNPDAMGPVAYKGNQWVGYDDEDIVRKKAAYVAENGLGGIMFWSIDNDDFRGTCHGKPYPLIEAAKESYFAKLGSTDNVITEKTAVARPSRRKSKPRSSTTTSTTTPKPTSAAKSNKRKPSPSVTSTTPSWNIITPEPPTTPDPGSDFKCTDEGFYPHPRDCKKYFWCLDSGPSNLGIVAHQFTCPSGLYFNKAADSCDFARNVPCKKSTPTTKAPTTKPPTTKTVPTSTTSTSTTSTTTRRPLRLSTKSSSLFRTTSTTTPEPETEEEYEEDSVESGDEDAEDPRVIKELIDLIKKVGGIEQLEKQLGLGDSASPAASTDGAPTTTPSAFSKKLYQKVLERTRGRNKYTGINSILEGSGQNSRRGPQNAGIEPSSDKDKLLKKDRPQYTTINRQRGSTSTTEAAEDSEEVEESSEEVVEQVLRSKAVETESRVGTTAKPLQYVNIRRARPTTLSTSDTADDTASRNALFERSEPLVSVSDTPNSLDILSARRENVPEYVTIRRQRPTTEETTTVQYQNSNEEEELQETALEREISTQPQYTSIVRSRSTLRPTEEPTDTPLPRIRSTTVPTEETSSPDPTTVLAVQISSLLNSPSTSEIETPETEAPATTTVAETTTTTTTTTTTAAPINTRRPLIRRRGSTTPSPSSTAAPSSITQAPKRSFLRRTKATAPPDTAETESSTDKTETTTNKFTRRGSSKFKSRKEAELEKKGSTTKNEVENASRRPSLSGGARRSERPTRKFVRVRPGGANVTSTTAATVSSSSSSPLAAVTRRPFRVTARRRLGSTTTTSTTSTAAPTTAEAQAATSAYEDEESLQDIGDIDVIEDPTLEPKAPKKFNKVQRRPLVNLKEDVKDQNPSATNEEERKRQSKKYSSTIKQNQLDDLIKSRSQEETTTEAKSTADEINSETALAIAAHQLITAPLPSVQDFEDDVKPTRKTQTTVEYKYTSREYSEQTDSRTPTYDEYQSTPVYKSTLGSYDKTQPDFDSSKVTSDFNVLKSPVTSTGAYRTEYTETAPQTFTSEFDAPKISTTTYDIPKTTAFPNTVNTANTANLDFGRPTGSEYSAPEYLPKATNFPNTATGQDFVRTTLSEFYDTRSDFDSKISSYLPKSTVTNFPTNTVPQEFGRTTGNTYPDTSTDFVAKTYVPKFPSTDYPNTINQEYIRTTLNTFDNSPTELNSPRISTTLAPPPSTPSRYFERTTFSDIPTENSPRIATGFSPRSTATTKFSRSGSRYSGATNEDGTGFTGVQRSSTQRYRTEKLIPVPVESTGFTTVGYSSPSQEPTYFTREYLLESPVTKTYDEEYQYLSPITTPATPATPTRKVIRKKIQRKISTTQQPTTQPPPTSTPKPRRGPPKQPFEKIPKVPKKTYRPIANYDYYDDSDEKVAVKYVEGTKVVMRSDGHIECLDIGNFPHPSSCKKFISCARIENGSLLGWEYVCPKGLSFDPVGGICNWSAGLGCDEKDA</sequence>
<feature type="compositionally biased region" description="Acidic residues" evidence="7">
    <location>
        <begin position="216"/>
        <end position="229"/>
    </location>
</feature>
<feature type="compositionally biased region" description="Polar residues" evidence="7">
    <location>
        <begin position="772"/>
        <end position="786"/>
    </location>
</feature>
<feature type="compositionally biased region" description="Polar residues" evidence="7">
    <location>
        <begin position="550"/>
        <end position="564"/>
    </location>
</feature>
<feature type="region of interest" description="Disordered" evidence="7">
    <location>
        <begin position="315"/>
        <end position="382"/>
    </location>
</feature>
<feature type="domain" description="Chitin-binding type-2" evidence="8">
    <location>
        <begin position="381"/>
        <end position="442"/>
    </location>
</feature>
<dbReference type="InterPro" id="IPR002557">
    <property type="entry name" value="Chitin-bd_dom"/>
</dbReference>
<feature type="domain" description="Chitin-binding type-2" evidence="8">
    <location>
        <begin position="1638"/>
        <end position="1697"/>
    </location>
</feature>
<evidence type="ECO:0000313" key="11">
    <source>
        <dbReference type="RefSeq" id="XP_026738722.1"/>
    </source>
</evidence>
<evidence type="ECO:0000256" key="3">
    <source>
        <dbReference type="ARBA" id="ARBA00022801"/>
    </source>
</evidence>
<keyword evidence="10" id="KW-1185">Reference proteome</keyword>
<dbReference type="SMART" id="SM00636">
    <property type="entry name" value="Glyco_18"/>
    <property type="match status" value="1"/>
</dbReference>
<keyword evidence="4" id="KW-1015">Disulfide bond</keyword>
<keyword evidence="2" id="KW-0147">Chitin-binding</keyword>
<dbReference type="InterPro" id="IPR001579">
    <property type="entry name" value="Glyco_hydro_18_chit_AS"/>
</dbReference>
<dbReference type="OrthoDB" id="76388at2759"/>
<feature type="compositionally biased region" description="Basic residues" evidence="7">
    <location>
        <begin position="927"/>
        <end position="937"/>
    </location>
</feature>
<dbReference type="InterPro" id="IPR011583">
    <property type="entry name" value="Chitinase_II/V-like_cat"/>
</dbReference>
<dbReference type="InterPro" id="IPR036508">
    <property type="entry name" value="Chitin-bd_dom_sf"/>
</dbReference>
<feature type="region of interest" description="Disordered" evidence="7">
    <location>
        <begin position="1405"/>
        <end position="1489"/>
    </location>
</feature>
<evidence type="ECO:0000256" key="7">
    <source>
        <dbReference type="SAM" id="MobiDB-lite"/>
    </source>
</evidence>
<evidence type="ECO:0000259" key="8">
    <source>
        <dbReference type="PROSITE" id="PS50940"/>
    </source>
</evidence>
<organism evidence="10 11">
    <name type="scientific">Trichoplusia ni</name>
    <name type="common">Cabbage looper</name>
    <dbReference type="NCBI Taxonomy" id="7111"/>
    <lineage>
        <taxon>Eukaryota</taxon>
        <taxon>Metazoa</taxon>
        <taxon>Ecdysozoa</taxon>
        <taxon>Arthropoda</taxon>
        <taxon>Hexapoda</taxon>
        <taxon>Insecta</taxon>
        <taxon>Pterygota</taxon>
        <taxon>Neoptera</taxon>
        <taxon>Endopterygota</taxon>
        <taxon>Lepidoptera</taxon>
        <taxon>Glossata</taxon>
        <taxon>Ditrysia</taxon>
        <taxon>Noctuoidea</taxon>
        <taxon>Noctuidae</taxon>
        <taxon>Plusiinae</taxon>
        <taxon>Trichoplusia</taxon>
    </lineage>
</organism>
<dbReference type="GeneID" id="113501718"/>
<feature type="region of interest" description="Disordered" evidence="7">
    <location>
        <begin position="545"/>
        <end position="564"/>
    </location>
</feature>
<dbReference type="PROSITE" id="PS51910">
    <property type="entry name" value="GH18_2"/>
    <property type="match status" value="1"/>
</dbReference>
<dbReference type="InterPro" id="IPR050314">
    <property type="entry name" value="Glycosyl_Hydrlase_18"/>
</dbReference>
<dbReference type="CTD" id="31935"/>
<feature type="compositionally biased region" description="Acidic residues" evidence="7">
    <location>
        <begin position="638"/>
        <end position="651"/>
    </location>
</feature>
<evidence type="ECO:0000313" key="10">
    <source>
        <dbReference type="Proteomes" id="UP000322000"/>
    </source>
</evidence>
<dbReference type="PANTHER" id="PTHR11177">
    <property type="entry name" value="CHITINASE"/>
    <property type="match status" value="1"/>
</dbReference>
<feature type="compositionally biased region" description="Basic and acidic residues" evidence="7">
    <location>
        <begin position="938"/>
        <end position="958"/>
    </location>
</feature>
<gene>
    <name evidence="11" type="primary">LOC113501718</name>
</gene>
<name>A0A7E5WE45_TRINI</name>
<reference evidence="11" key="1">
    <citation type="submission" date="2025-08" db="UniProtKB">
        <authorList>
            <consortium name="RefSeq"/>
        </authorList>
    </citation>
    <scope>IDENTIFICATION</scope>
</reference>
<evidence type="ECO:0000256" key="6">
    <source>
        <dbReference type="RuleBase" id="RU000489"/>
    </source>
</evidence>
<dbReference type="SUPFAM" id="SSF51445">
    <property type="entry name" value="(Trans)glycosidases"/>
    <property type="match status" value="1"/>
</dbReference>
<comment type="similarity">
    <text evidence="1">Belongs to the glycosyl hydrolase 18 family. Chitinase class II subfamily.</text>
</comment>
<proteinExistence type="inferred from homology"/>
<dbReference type="GO" id="GO:0006032">
    <property type="term" value="P:chitin catabolic process"/>
    <property type="evidence" value="ECO:0007669"/>
    <property type="project" value="TreeGrafter"/>
</dbReference>
<dbReference type="Gene3D" id="2.170.140.10">
    <property type="entry name" value="Chitin binding domain"/>
    <property type="match status" value="2"/>
</dbReference>
<evidence type="ECO:0000256" key="5">
    <source>
        <dbReference type="ARBA" id="ARBA00023295"/>
    </source>
</evidence>
<dbReference type="InterPro" id="IPR001223">
    <property type="entry name" value="Glyco_hydro18_cat"/>
</dbReference>
<dbReference type="KEGG" id="tnl:113501718"/>
<dbReference type="SUPFAM" id="SSF54556">
    <property type="entry name" value="Chitinase insertion domain"/>
    <property type="match status" value="1"/>
</dbReference>
<feature type="compositionally biased region" description="Low complexity" evidence="7">
    <location>
        <begin position="331"/>
        <end position="348"/>
    </location>
</feature>
<evidence type="ECO:0000259" key="9">
    <source>
        <dbReference type="PROSITE" id="PS51910"/>
    </source>
</evidence>
<dbReference type="FunFam" id="2.170.140.10:FF:000005">
    <property type="entry name" value="Acidic mammalian chitinase"/>
    <property type="match status" value="1"/>
</dbReference>
<feature type="compositionally biased region" description="Polar residues" evidence="7">
    <location>
        <begin position="1405"/>
        <end position="1417"/>
    </location>
</feature>
<protein>
    <submittedName>
        <fullName evidence="11">Mucin-5AC</fullName>
    </submittedName>
</protein>
<feature type="compositionally biased region" description="Low complexity" evidence="7">
    <location>
        <begin position="801"/>
        <end position="814"/>
    </location>
</feature>
<dbReference type="PROSITE" id="PS50940">
    <property type="entry name" value="CHIT_BIND_II"/>
    <property type="match status" value="2"/>
</dbReference>
<feature type="region of interest" description="Disordered" evidence="7">
    <location>
        <begin position="209"/>
        <end position="237"/>
    </location>
</feature>
<feature type="compositionally biased region" description="Low complexity" evidence="7">
    <location>
        <begin position="1021"/>
        <end position="1044"/>
    </location>
</feature>
<dbReference type="Gene3D" id="3.20.20.80">
    <property type="entry name" value="Glycosidases"/>
    <property type="match status" value="1"/>
</dbReference>
<feature type="compositionally biased region" description="Polar residues" evidence="7">
    <location>
        <begin position="1107"/>
        <end position="1117"/>
    </location>
</feature>
<feature type="region of interest" description="Disordered" evidence="7">
    <location>
        <begin position="1565"/>
        <end position="1599"/>
    </location>
</feature>
<dbReference type="InterPro" id="IPR017853">
    <property type="entry name" value="GH"/>
</dbReference>
<feature type="compositionally biased region" description="Low complexity" evidence="7">
    <location>
        <begin position="828"/>
        <end position="863"/>
    </location>
</feature>
<feature type="compositionally biased region" description="Low complexity" evidence="7">
    <location>
        <begin position="876"/>
        <end position="889"/>
    </location>
</feature>
<dbReference type="GO" id="GO:0008061">
    <property type="term" value="F:chitin binding"/>
    <property type="evidence" value="ECO:0007669"/>
    <property type="project" value="UniProtKB-KW"/>
</dbReference>
<feature type="compositionally biased region" description="Polar residues" evidence="7">
    <location>
        <begin position="1435"/>
        <end position="1489"/>
    </location>
</feature>
<dbReference type="PANTHER" id="PTHR11177:SF399">
    <property type="entry name" value="CHITINASE 6, ISOFORM C"/>
    <property type="match status" value="1"/>
</dbReference>
<dbReference type="Pfam" id="PF01607">
    <property type="entry name" value="CBM_14"/>
    <property type="match status" value="2"/>
</dbReference>
<dbReference type="Pfam" id="PF00704">
    <property type="entry name" value="Glyco_hydro_18"/>
    <property type="match status" value="1"/>
</dbReference>
<dbReference type="Proteomes" id="UP000322000">
    <property type="component" value="Chromosome 16"/>
</dbReference>
<feature type="compositionally biased region" description="Low complexity" evidence="7">
    <location>
        <begin position="355"/>
        <end position="364"/>
    </location>
</feature>
<evidence type="ECO:0000256" key="1">
    <source>
        <dbReference type="ARBA" id="ARBA00009121"/>
    </source>
</evidence>
<feature type="region of interest" description="Disordered" evidence="7">
    <location>
        <begin position="439"/>
        <end position="520"/>
    </location>
</feature>
<feature type="region of interest" description="Disordered" evidence="7">
    <location>
        <begin position="772"/>
        <end position="814"/>
    </location>
</feature>
<feature type="region of interest" description="Disordered" evidence="7">
    <location>
        <begin position="827"/>
        <end position="1138"/>
    </location>
</feature>
<feature type="region of interest" description="Disordered" evidence="7">
    <location>
        <begin position="584"/>
        <end position="651"/>
    </location>
</feature>
<keyword evidence="3 6" id="KW-0378">Hydrolase</keyword>
<feature type="compositionally biased region" description="Polar residues" evidence="7">
    <location>
        <begin position="622"/>
        <end position="631"/>
    </location>
</feature>
<evidence type="ECO:0000256" key="2">
    <source>
        <dbReference type="ARBA" id="ARBA00022669"/>
    </source>
</evidence>
<accession>A0A7E5WE45</accession>
<feature type="compositionally biased region" description="Basic residues" evidence="7">
    <location>
        <begin position="1009"/>
        <end position="1019"/>
    </location>
</feature>
<dbReference type="SUPFAM" id="SSF57625">
    <property type="entry name" value="Invertebrate chitin-binding proteins"/>
    <property type="match status" value="2"/>
</dbReference>
<dbReference type="Gene3D" id="3.10.50.10">
    <property type="match status" value="1"/>
</dbReference>
<dbReference type="RefSeq" id="XP_026738722.1">
    <property type="nucleotide sequence ID" value="XM_026882921.1"/>
</dbReference>
<feature type="compositionally biased region" description="Low complexity" evidence="7">
    <location>
        <begin position="441"/>
        <end position="497"/>
    </location>
</feature>
<feature type="compositionally biased region" description="Basic and acidic residues" evidence="7">
    <location>
        <begin position="609"/>
        <end position="621"/>
    </location>
</feature>
<dbReference type="SMART" id="SM00494">
    <property type="entry name" value="ChtBD2"/>
    <property type="match status" value="2"/>
</dbReference>
<dbReference type="GO" id="GO:0005576">
    <property type="term" value="C:extracellular region"/>
    <property type="evidence" value="ECO:0007669"/>
    <property type="project" value="InterPro"/>
</dbReference>
<feature type="compositionally biased region" description="Acidic residues" evidence="7">
    <location>
        <begin position="498"/>
        <end position="517"/>
    </location>
</feature>
<dbReference type="GO" id="GO:0005975">
    <property type="term" value="P:carbohydrate metabolic process"/>
    <property type="evidence" value="ECO:0007669"/>
    <property type="project" value="InterPro"/>
</dbReference>
<feature type="compositionally biased region" description="Low complexity" evidence="7">
    <location>
        <begin position="985"/>
        <end position="1008"/>
    </location>
</feature>